<dbReference type="AlphaFoldDB" id="A0A8S9LPJ0"/>
<reference evidence="1" key="1">
    <citation type="submission" date="2019-12" db="EMBL/GenBank/DDBJ databases">
        <title>Genome sequencing and annotation of Brassica cretica.</title>
        <authorList>
            <person name="Studholme D.J."/>
            <person name="Sarris P.F."/>
        </authorList>
    </citation>
    <scope>NUCLEOTIDE SEQUENCE</scope>
    <source>
        <strain evidence="1">PFS-102/07</strain>
        <tissue evidence="1">Leaf</tissue>
    </source>
</reference>
<proteinExistence type="predicted"/>
<sequence length="157" mass="17563">MKNPRSKLFAVNFNSIDFFFFSSSSTSSSLNSHRQTSPLSLNQLHEALHFHHVSSISPLWLLIYISSSSMNQLHLPTANDPPLLLHPPPSGSSALQSLAKTDLRCGREAHQAQSFISAQSKRLVCGVRPWVHEEAKLGVEDGGFTRERFHRRGSKEE</sequence>
<gene>
    <name evidence="1" type="ORF">F2Q70_00011298</name>
</gene>
<evidence type="ECO:0000313" key="1">
    <source>
        <dbReference type="EMBL" id="KAF2609910.1"/>
    </source>
</evidence>
<name>A0A8S9LPJ0_BRACR</name>
<dbReference type="EMBL" id="QGKY02000089">
    <property type="protein sequence ID" value="KAF2609910.1"/>
    <property type="molecule type" value="Genomic_DNA"/>
</dbReference>
<comment type="caution">
    <text evidence="1">The sequence shown here is derived from an EMBL/GenBank/DDBJ whole genome shotgun (WGS) entry which is preliminary data.</text>
</comment>
<accession>A0A8S9LPJ0</accession>
<protein>
    <submittedName>
        <fullName evidence="1">Uncharacterized protein</fullName>
    </submittedName>
</protein>
<organism evidence="1">
    <name type="scientific">Brassica cretica</name>
    <name type="common">Mustard</name>
    <dbReference type="NCBI Taxonomy" id="69181"/>
    <lineage>
        <taxon>Eukaryota</taxon>
        <taxon>Viridiplantae</taxon>
        <taxon>Streptophyta</taxon>
        <taxon>Embryophyta</taxon>
        <taxon>Tracheophyta</taxon>
        <taxon>Spermatophyta</taxon>
        <taxon>Magnoliopsida</taxon>
        <taxon>eudicotyledons</taxon>
        <taxon>Gunneridae</taxon>
        <taxon>Pentapetalae</taxon>
        <taxon>rosids</taxon>
        <taxon>malvids</taxon>
        <taxon>Brassicales</taxon>
        <taxon>Brassicaceae</taxon>
        <taxon>Brassiceae</taxon>
        <taxon>Brassica</taxon>
    </lineage>
</organism>